<dbReference type="EMBL" id="JALLAZ020001314">
    <property type="protein sequence ID" value="KAL3777081.1"/>
    <property type="molecule type" value="Genomic_DNA"/>
</dbReference>
<keyword evidence="3" id="KW-1185">Reference proteome</keyword>
<organism evidence="2 3">
    <name type="scientific">Stephanodiscus triporus</name>
    <dbReference type="NCBI Taxonomy" id="2934178"/>
    <lineage>
        <taxon>Eukaryota</taxon>
        <taxon>Sar</taxon>
        <taxon>Stramenopiles</taxon>
        <taxon>Ochrophyta</taxon>
        <taxon>Bacillariophyta</taxon>
        <taxon>Coscinodiscophyceae</taxon>
        <taxon>Thalassiosirophycidae</taxon>
        <taxon>Stephanodiscales</taxon>
        <taxon>Stephanodiscaceae</taxon>
        <taxon>Stephanodiscus</taxon>
    </lineage>
</organism>
<dbReference type="Gene3D" id="2.60.200.20">
    <property type="match status" value="1"/>
</dbReference>
<dbReference type="PANTHER" id="PTHR23308">
    <property type="entry name" value="NUCLEAR INHIBITOR OF PROTEIN PHOSPHATASE-1"/>
    <property type="match status" value="1"/>
</dbReference>
<dbReference type="InterPro" id="IPR008984">
    <property type="entry name" value="SMAD_FHA_dom_sf"/>
</dbReference>
<accession>A0ABD3NR54</accession>
<dbReference type="Pfam" id="PF00498">
    <property type="entry name" value="FHA"/>
    <property type="match status" value="1"/>
</dbReference>
<feature type="domain" description="FHA" evidence="1">
    <location>
        <begin position="1"/>
        <end position="63"/>
    </location>
</feature>
<evidence type="ECO:0000313" key="3">
    <source>
        <dbReference type="Proteomes" id="UP001530315"/>
    </source>
</evidence>
<name>A0ABD3NR54_9STRA</name>
<gene>
    <name evidence="2" type="ORF">ACHAW5_003050</name>
</gene>
<dbReference type="InterPro" id="IPR050923">
    <property type="entry name" value="Cell_Proc_Reg/RNA_Proc"/>
</dbReference>
<dbReference type="AlphaFoldDB" id="A0ABD3NR54"/>
<proteinExistence type="predicted"/>
<dbReference type="InterPro" id="IPR000253">
    <property type="entry name" value="FHA_dom"/>
</dbReference>
<reference evidence="2 3" key="1">
    <citation type="submission" date="2024-10" db="EMBL/GenBank/DDBJ databases">
        <title>Updated reference genomes for cyclostephanoid diatoms.</title>
        <authorList>
            <person name="Roberts W.R."/>
            <person name="Alverson A.J."/>
        </authorList>
    </citation>
    <scope>NUCLEOTIDE SEQUENCE [LARGE SCALE GENOMIC DNA]</scope>
    <source>
        <strain evidence="2 3">AJA276-08</strain>
    </source>
</reference>
<evidence type="ECO:0000313" key="2">
    <source>
        <dbReference type="EMBL" id="KAL3777081.1"/>
    </source>
</evidence>
<sequence>MFGRERKVADVLVDHPSLLKQHVGGEKSGRESDGTALLPMVLYRPYLMDLESTNRTFLNGIRLDPARYYELKRGDVITFGASTRKYLLLMERSGRTGI</sequence>
<protein>
    <recommendedName>
        <fullName evidence="1">FHA domain-containing protein</fullName>
    </recommendedName>
</protein>
<dbReference type="PROSITE" id="PS50006">
    <property type="entry name" value="FHA_DOMAIN"/>
    <property type="match status" value="1"/>
</dbReference>
<comment type="caution">
    <text evidence="2">The sequence shown here is derived from an EMBL/GenBank/DDBJ whole genome shotgun (WGS) entry which is preliminary data.</text>
</comment>
<evidence type="ECO:0000259" key="1">
    <source>
        <dbReference type="PROSITE" id="PS50006"/>
    </source>
</evidence>
<dbReference type="Proteomes" id="UP001530315">
    <property type="component" value="Unassembled WGS sequence"/>
</dbReference>
<dbReference type="SUPFAM" id="SSF49879">
    <property type="entry name" value="SMAD/FHA domain"/>
    <property type="match status" value="1"/>
</dbReference>